<dbReference type="EMBL" id="ML210147">
    <property type="protein sequence ID" value="TFK30269.1"/>
    <property type="molecule type" value="Genomic_DNA"/>
</dbReference>
<sequence length="380" mass="41641">MLGDPNDFAFHFEVAKTYSTPATVSSLAFGHSFHLYAGSGDGSLRVYDLSTHKVIKAIRSLGDEVSSILCMKRSGSELRDAWIAHGTKISKFQLDTPKMILSPEDALQTIQIGETEDDVVNELALHYNKTHLGLGTDAGNIVLVDLATDEVTKTKTKHTSICGGVQFIADRGRDIVSAGYDHKFMHHDFVSGELISEMTLVATPTESNTSATLSPPFIMSFGVSSTGVIVGGSACGRLWIGIGGEKRPSRKKTKRWEGLRESESAGIIAAQGPIVSVYFSEARTFTTSTLLGLITQWEIVYQEEERRILLKMLWQGETKNLEKVNKLIADQNRIIVGGLTKDGKGLIEVWQKEPLPEPKEIEDGQEHVEVESTITSTTTE</sequence>
<dbReference type="InterPro" id="IPR001680">
    <property type="entry name" value="WD40_rpt"/>
</dbReference>
<feature type="compositionally biased region" description="Low complexity" evidence="1">
    <location>
        <begin position="371"/>
        <end position="380"/>
    </location>
</feature>
<dbReference type="SUPFAM" id="SSF50978">
    <property type="entry name" value="WD40 repeat-like"/>
    <property type="match status" value="1"/>
</dbReference>
<name>A0A5C3LB51_COPMA</name>
<evidence type="ECO:0000313" key="3">
    <source>
        <dbReference type="Proteomes" id="UP000307440"/>
    </source>
</evidence>
<dbReference type="OrthoDB" id="2161379at2759"/>
<dbReference type="Proteomes" id="UP000307440">
    <property type="component" value="Unassembled WGS sequence"/>
</dbReference>
<feature type="compositionally biased region" description="Basic and acidic residues" evidence="1">
    <location>
        <begin position="355"/>
        <end position="370"/>
    </location>
</feature>
<evidence type="ECO:0000256" key="1">
    <source>
        <dbReference type="SAM" id="MobiDB-lite"/>
    </source>
</evidence>
<accession>A0A5C3LB51</accession>
<dbReference type="AlphaFoldDB" id="A0A5C3LB51"/>
<dbReference type="InterPro" id="IPR015943">
    <property type="entry name" value="WD40/YVTN_repeat-like_dom_sf"/>
</dbReference>
<dbReference type="STRING" id="230819.A0A5C3LB51"/>
<keyword evidence="3" id="KW-1185">Reference proteome</keyword>
<proteinExistence type="predicted"/>
<dbReference type="PANTHER" id="PTHR44666">
    <property type="entry name" value="WD REPEAT-CONTAINING PROTEIN 53"/>
    <property type="match status" value="1"/>
</dbReference>
<dbReference type="Gene3D" id="2.130.10.10">
    <property type="entry name" value="YVTN repeat-like/Quinoprotein amine dehydrogenase"/>
    <property type="match status" value="1"/>
</dbReference>
<gene>
    <name evidence="2" type="ORF">FA15DRAFT_663660</name>
</gene>
<dbReference type="SMART" id="SM00320">
    <property type="entry name" value="WD40"/>
    <property type="match status" value="2"/>
</dbReference>
<dbReference type="PANTHER" id="PTHR44666:SF1">
    <property type="entry name" value="WD REPEAT-CONTAINING PROTEIN 53"/>
    <property type="match status" value="1"/>
</dbReference>
<dbReference type="InterPro" id="IPR042453">
    <property type="entry name" value="WDR53"/>
</dbReference>
<feature type="region of interest" description="Disordered" evidence="1">
    <location>
        <begin position="355"/>
        <end position="380"/>
    </location>
</feature>
<dbReference type="InterPro" id="IPR036322">
    <property type="entry name" value="WD40_repeat_dom_sf"/>
</dbReference>
<protein>
    <submittedName>
        <fullName evidence="2">WD40 repeat-like protein</fullName>
    </submittedName>
</protein>
<organism evidence="2 3">
    <name type="scientific">Coprinopsis marcescibilis</name>
    <name type="common">Agaric fungus</name>
    <name type="synonym">Psathyrella marcescibilis</name>
    <dbReference type="NCBI Taxonomy" id="230819"/>
    <lineage>
        <taxon>Eukaryota</taxon>
        <taxon>Fungi</taxon>
        <taxon>Dikarya</taxon>
        <taxon>Basidiomycota</taxon>
        <taxon>Agaricomycotina</taxon>
        <taxon>Agaricomycetes</taxon>
        <taxon>Agaricomycetidae</taxon>
        <taxon>Agaricales</taxon>
        <taxon>Agaricineae</taxon>
        <taxon>Psathyrellaceae</taxon>
        <taxon>Coprinopsis</taxon>
    </lineage>
</organism>
<reference evidence="2 3" key="1">
    <citation type="journal article" date="2019" name="Nat. Ecol. Evol.">
        <title>Megaphylogeny resolves global patterns of mushroom evolution.</title>
        <authorList>
            <person name="Varga T."/>
            <person name="Krizsan K."/>
            <person name="Foldi C."/>
            <person name="Dima B."/>
            <person name="Sanchez-Garcia M."/>
            <person name="Sanchez-Ramirez S."/>
            <person name="Szollosi G.J."/>
            <person name="Szarkandi J.G."/>
            <person name="Papp V."/>
            <person name="Albert L."/>
            <person name="Andreopoulos W."/>
            <person name="Angelini C."/>
            <person name="Antonin V."/>
            <person name="Barry K.W."/>
            <person name="Bougher N.L."/>
            <person name="Buchanan P."/>
            <person name="Buyck B."/>
            <person name="Bense V."/>
            <person name="Catcheside P."/>
            <person name="Chovatia M."/>
            <person name="Cooper J."/>
            <person name="Damon W."/>
            <person name="Desjardin D."/>
            <person name="Finy P."/>
            <person name="Geml J."/>
            <person name="Haridas S."/>
            <person name="Hughes K."/>
            <person name="Justo A."/>
            <person name="Karasinski D."/>
            <person name="Kautmanova I."/>
            <person name="Kiss B."/>
            <person name="Kocsube S."/>
            <person name="Kotiranta H."/>
            <person name="LaButti K.M."/>
            <person name="Lechner B.E."/>
            <person name="Liimatainen K."/>
            <person name="Lipzen A."/>
            <person name="Lukacs Z."/>
            <person name="Mihaltcheva S."/>
            <person name="Morgado L.N."/>
            <person name="Niskanen T."/>
            <person name="Noordeloos M.E."/>
            <person name="Ohm R.A."/>
            <person name="Ortiz-Santana B."/>
            <person name="Ovrebo C."/>
            <person name="Racz N."/>
            <person name="Riley R."/>
            <person name="Savchenko A."/>
            <person name="Shiryaev A."/>
            <person name="Soop K."/>
            <person name="Spirin V."/>
            <person name="Szebenyi C."/>
            <person name="Tomsovsky M."/>
            <person name="Tulloss R.E."/>
            <person name="Uehling J."/>
            <person name="Grigoriev I.V."/>
            <person name="Vagvolgyi C."/>
            <person name="Papp T."/>
            <person name="Martin F.M."/>
            <person name="Miettinen O."/>
            <person name="Hibbett D.S."/>
            <person name="Nagy L.G."/>
        </authorList>
    </citation>
    <scope>NUCLEOTIDE SEQUENCE [LARGE SCALE GENOMIC DNA]</scope>
    <source>
        <strain evidence="2 3">CBS 121175</strain>
    </source>
</reference>
<evidence type="ECO:0000313" key="2">
    <source>
        <dbReference type="EMBL" id="TFK30269.1"/>
    </source>
</evidence>